<name>A0ACC5YG85_9TELE</name>
<gene>
    <name evidence="1" type="ORF">PDJAM_G00237800</name>
</gene>
<dbReference type="Proteomes" id="UP000830395">
    <property type="component" value="Chromosome 8"/>
</dbReference>
<keyword evidence="2" id="KW-1185">Reference proteome</keyword>
<comment type="caution">
    <text evidence="1">The sequence shown here is derived from an EMBL/GenBank/DDBJ whole genome shotgun (WGS) entry which is preliminary data.</text>
</comment>
<evidence type="ECO:0000313" key="2">
    <source>
        <dbReference type="Proteomes" id="UP000830395"/>
    </source>
</evidence>
<dbReference type="EMBL" id="CM040982">
    <property type="protein sequence ID" value="MCJ8734652.1"/>
    <property type="molecule type" value="Genomic_DNA"/>
</dbReference>
<proteinExistence type="predicted"/>
<sequence length="509" mass="58045">MASSKEAQRRQRRRELDARRSKFRVRLGSWPESWSKLKDQLGFALHSELAHFLLDSYSCKVCSRCSGDGKEVIPVTVASLDQLILLVHSHGQQCPLTPSLQSDPHSQEVKERTLEEDPETSTRSSEAAGAELCLTYVCEGGHAFTWRPIHTQGGGDGEKSERGSAARSGQRKIGERQRKGVKREEEVCRMRSRRRSARGKSASDGNTAGFRRSNETEQVAPSSSGENEEAEYLCHSDAAQHEQDAASQEGSDAALLILPPKFSAEAEADDCQNIRAEIQDSVESRDVVWDAIPNSTTRERERREDVPETSKTEEPRMRARRKTNRQPSQKDELLQISGRRKRKPAPKLILPCEFDGCWKIFSSRQYLNHHMKYQHLQQKTFACSEPSCGKSFNFKKHLKEHEKLHSDQRDYICEFCARAFRTSSNLSIHRRIHTGEKPLQCEVCGFTCRQKASLNWHMRKHDAERSYRFACETCGRRFEKRDNVTAHQSKSHPDHVTSDLPKEPTANDL</sequence>
<organism evidence="1 2">
    <name type="scientific">Pangasius djambal</name>
    <dbReference type="NCBI Taxonomy" id="1691987"/>
    <lineage>
        <taxon>Eukaryota</taxon>
        <taxon>Metazoa</taxon>
        <taxon>Chordata</taxon>
        <taxon>Craniata</taxon>
        <taxon>Vertebrata</taxon>
        <taxon>Euteleostomi</taxon>
        <taxon>Actinopterygii</taxon>
        <taxon>Neopterygii</taxon>
        <taxon>Teleostei</taxon>
        <taxon>Ostariophysi</taxon>
        <taxon>Siluriformes</taxon>
        <taxon>Pangasiidae</taxon>
        <taxon>Pangasius</taxon>
    </lineage>
</organism>
<accession>A0ACC5YG85</accession>
<evidence type="ECO:0000313" key="1">
    <source>
        <dbReference type="EMBL" id="MCJ8734652.1"/>
    </source>
</evidence>
<protein>
    <submittedName>
        <fullName evidence="1">Uncharacterized protein</fullName>
    </submittedName>
</protein>
<reference evidence="1" key="1">
    <citation type="submission" date="2020-02" db="EMBL/GenBank/DDBJ databases">
        <title>Genome sequencing of the panga catfish, Pangasius djambal.</title>
        <authorList>
            <person name="Wen M."/>
            <person name="Zahm M."/>
            <person name="Roques C."/>
            <person name="Cabau C."/>
            <person name="Klopp C."/>
            <person name="Donnadieu C."/>
            <person name="Jouanno E."/>
            <person name="Avarre J.-C."/>
            <person name="Campet M."/>
            <person name="Ha T."/>
            <person name="Dugue R."/>
            <person name="Lampietro C."/>
            <person name="Louis A."/>
            <person name="Herpin A."/>
            <person name="Echchiki A."/>
            <person name="Berthelot C."/>
            <person name="Parey E."/>
            <person name="Roest-Crollius H."/>
            <person name="Braasch I."/>
            <person name="Postlethwait J.H."/>
            <person name="Bobe J."/>
            <person name="Montfort J."/>
            <person name="Bouchez O."/>
            <person name="Begum T."/>
            <person name="Schartl M."/>
            <person name="Gustiano R."/>
            <person name="Guiguen Y."/>
        </authorList>
    </citation>
    <scope>NUCLEOTIDE SEQUENCE</scope>
    <source>
        <strain evidence="1">Pdj_M5554</strain>
    </source>
</reference>